<evidence type="ECO:0000313" key="4">
    <source>
        <dbReference type="WBParaSite" id="GPLIN_000785000"/>
    </source>
</evidence>
<evidence type="ECO:0000313" key="3">
    <source>
        <dbReference type="Proteomes" id="UP000050741"/>
    </source>
</evidence>
<name>A0A183C4Q6_GLOPA</name>
<organism evidence="3 4">
    <name type="scientific">Globodera pallida</name>
    <name type="common">Potato cyst nematode worm</name>
    <name type="synonym">Heterodera pallida</name>
    <dbReference type="NCBI Taxonomy" id="36090"/>
    <lineage>
        <taxon>Eukaryota</taxon>
        <taxon>Metazoa</taxon>
        <taxon>Ecdysozoa</taxon>
        <taxon>Nematoda</taxon>
        <taxon>Chromadorea</taxon>
        <taxon>Rhabditida</taxon>
        <taxon>Tylenchina</taxon>
        <taxon>Tylenchomorpha</taxon>
        <taxon>Tylenchoidea</taxon>
        <taxon>Heteroderidae</taxon>
        <taxon>Heteroderinae</taxon>
        <taxon>Globodera</taxon>
    </lineage>
</organism>
<keyword evidence="2" id="KW-0732">Signal</keyword>
<evidence type="ECO:0000256" key="1">
    <source>
        <dbReference type="SAM" id="Phobius"/>
    </source>
</evidence>
<keyword evidence="1" id="KW-0472">Membrane</keyword>
<dbReference type="WBParaSite" id="GPLIN_000785000">
    <property type="protein sequence ID" value="GPLIN_000785000"/>
    <property type="gene ID" value="GPLIN_000785000"/>
</dbReference>
<dbReference type="AlphaFoldDB" id="A0A183C4Q6"/>
<proteinExistence type="predicted"/>
<keyword evidence="1" id="KW-1133">Transmembrane helix</keyword>
<accession>A0A183C4Q6</accession>
<sequence length="102" mass="11407">MPPFTTIFCPITLFAIIYCCLATDPHEASEPFQQFMKQSALLKENGSKAKGNGSSFVSHIWWILPIILIALLIVICCAIRVWKAKKAPVANFFSKNKHVRGV</sequence>
<feature type="transmembrane region" description="Helical" evidence="1">
    <location>
        <begin position="60"/>
        <end position="82"/>
    </location>
</feature>
<protein>
    <submittedName>
        <fullName evidence="4">Transmembrane protein 154</fullName>
    </submittedName>
</protein>
<keyword evidence="1" id="KW-0812">Transmembrane</keyword>
<evidence type="ECO:0000256" key="2">
    <source>
        <dbReference type="SAM" id="SignalP"/>
    </source>
</evidence>
<feature type="signal peptide" evidence="2">
    <location>
        <begin position="1"/>
        <end position="22"/>
    </location>
</feature>
<feature type="chain" id="PRO_5008147097" evidence="2">
    <location>
        <begin position="23"/>
        <end position="102"/>
    </location>
</feature>
<keyword evidence="3" id="KW-1185">Reference proteome</keyword>
<reference evidence="3" key="1">
    <citation type="submission" date="2014-05" db="EMBL/GenBank/DDBJ databases">
        <title>The genome and life-stage specific transcriptomes of Globodera pallida elucidate key aspects of plant parasitism by a cyst nematode.</title>
        <authorList>
            <person name="Cotton J.A."/>
            <person name="Lilley C.J."/>
            <person name="Jones L.M."/>
            <person name="Kikuchi T."/>
            <person name="Reid A.J."/>
            <person name="Thorpe P."/>
            <person name="Tsai I.J."/>
            <person name="Beasley H."/>
            <person name="Blok V."/>
            <person name="Cock P.J.A."/>
            <person name="Van den Akker S.E."/>
            <person name="Holroyd N."/>
            <person name="Hunt M."/>
            <person name="Mantelin S."/>
            <person name="Naghra H."/>
            <person name="Pain A."/>
            <person name="Palomares-Rius J.E."/>
            <person name="Zarowiecki M."/>
            <person name="Berriman M."/>
            <person name="Jones J.T."/>
            <person name="Urwin P.E."/>
        </authorList>
    </citation>
    <scope>NUCLEOTIDE SEQUENCE [LARGE SCALE GENOMIC DNA]</scope>
    <source>
        <strain evidence="3">Lindley</strain>
    </source>
</reference>
<dbReference type="Proteomes" id="UP000050741">
    <property type="component" value="Unassembled WGS sequence"/>
</dbReference>
<reference evidence="4" key="2">
    <citation type="submission" date="2016-06" db="UniProtKB">
        <authorList>
            <consortium name="WormBaseParasite"/>
        </authorList>
    </citation>
    <scope>IDENTIFICATION</scope>
</reference>